<dbReference type="AlphaFoldDB" id="A0A849BV10"/>
<evidence type="ECO:0000313" key="7">
    <source>
        <dbReference type="EMBL" id="NNH68736.1"/>
    </source>
</evidence>
<protein>
    <recommendedName>
        <fullName evidence="2">Thioesterase TesA</fullName>
    </recommendedName>
</protein>
<dbReference type="InterPro" id="IPR012223">
    <property type="entry name" value="TEII"/>
</dbReference>
<evidence type="ECO:0000256" key="4">
    <source>
        <dbReference type="ARBA" id="ARBA00024293"/>
    </source>
</evidence>
<gene>
    <name evidence="7" type="ORF">HLB23_02380</name>
</gene>
<dbReference type="InterPro" id="IPR029058">
    <property type="entry name" value="AB_hydrolase_fold"/>
</dbReference>
<dbReference type="GO" id="GO:0016787">
    <property type="term" value="F:hydrolase activity"/>
    <property type="evidence" value="ECO:0007669"/>
    <property type="project" value="UniProtKB-KW"/>
</dbReference>
<evidence type="ECO:0000259" key="6">
    <source>
        <dbReference type="SMART" id="SM00824"/>
    </source>
</evidence>
<dbReference type="Proteomes" id="UP000586827">
    <property type="component" value="Unassembled WGS sequence"/>
</dbReference>
<dbReference type="SMART" id="SM00824">
    <property type="entry name" value="PKS_TE"/>
    <property type="match status" value="1"/>
</dbReference>
<evidence type="ECO:0000256" key="5">
    <source>
        <dbReference type="SAM" id="MobiDB-lite"/>
    </source>
</evidence>
<name>A0A849BV10_9NOCA</name>
<dbReference type="PANTHER" id="PTHR11487:SF0">
    <property type="entry name" value="S-ACYL FATTY ACID SYNTHASE THIOESTERASE, MEDIUM CHAIN"/>
    <property type="match status" value="1"/>
</dbReference>
<dbReference type="Gene3D" id="3.40.50.1820">
    <property type="entry name" value="alpha/beta hydrolase"/>
    <property type="match status" value="1"/>
</dbReference>
<dbReference type="EMBL" id="JABELX010000001">
    <property type="protein sequence ID" value="NNH68736.1"/>
    <property type="molecule type" value="Genomic_DNA"/>
</dbReference>
<evidence type="ECO:0000256" key="1">
    <source>
        <dbReference type="ARBA" id="ARBA00007169"/>
    </source>
</evidence>
<feature type="region of interest" description="Disordered" evidence="5">
    <location>
        <begin position="256"/>
        <end position="279"/>
    </location>
</feature>
<evidence type="ECO:0000256" key="2">
    <source>
        <dbReference type="ARBA" id="ARBA00015007"/>
    </source>
</evidence>
<comment type="similarity">
    <text evidence="1">Belongs to the thioesterase family.</text>
</comment>
<sequence length="279" mass="30000">MVANLTGTAWLRQLRPDPVPRTVLVCFPPGGGAVTAYRALAQEFGSGTAVFAVQYPGRQDRLGDPLVTSLCTLAEQAAADLLRWPSGIRLALFGHSMGATVAYETARQLEAAGRDLARLFVSGRPVPAYAEPGRLHQGSDSDLIADLERLANDAAAVQMLRDEPGLAELVLPAVRADYQAVETYRYQPGPRLRCPITALVSTEDPTTTVAQAGEWSQYTSGDFDRGTFPGRHFYLDLPENVGPVADFVARRLDSTYSPAQDSTTQTATSSRTNSNASRG</sequence>
<feature type="compositionally biased region" description="Low complexity" evidence="5">
    <location>
        <begin position="262"/>
        <end position="279"/>
    </location>
</feature>
<accession>A0A849BV10</accession>
<dbReference type="SUPFAM" id="SSF53474">
    <property type="entry name" value="alpha/beta-Hydrolases"/>
    <property type="match status" value="1"/>
</dbReference>
<organism evidence="7 8">
    <name type="scientific">Nocardia uniformis</name>
    <dbReference type="NCBI Taxonomy" id="53432"/>
    <lineage>
        <taxon>Bacteria</taxon>
        <taxon>Bacillati</taxon>
        <taxon>Actinomycetota</taxon>
        <taxon>Actinomycetes</taxon>
        <taxon>Mycobacteriales</taxon>
        <taxon>Nocardiaceae</taxon>
        <taxon>Nocardia</taxon>
    </lineage>
</organism>
<keyword evidence="8" id="KW-1185">Reference proteome</keyword>
<dbReference type="InterPro" id="IPR001031">
    <property type="entry name" value="Thioesterase"/>
</dbReference>
<dbReference type="GO" id="GO:0008610">
    <property type="term" value="P:lipid biosynthetic process"/>
    <property type="evidence" value="ECO:0007669"/>
    <property type="project" value="TreeGrafter"/>
</dbReference>
<comment type="catalytic activity">
    <reaction evidence="4">
        <text>a fatty acyl-CoA + H2O = a fatty acid + CoA + H(+)</text>
        <dbReference type="Rhea" id="RHEA:16781"/>
        <dbReference type="ChEBI" id="CHEBI:15377"/>
        <dbReference type="ChEBI" id="CHEBI:15378"/>
        <dbReference type="ChEBI" id="CHEBI:28868"/>
        <dbReference type="ChEBI" id="CHEBI:57287"/>
        <dbReference type="ChEBI" id="CHEBI:77636"/>
    </reaction>
</comment>
<keyword evidence="3" id="KW-0378">Hydrolase</keyword>
<dbReference type="Pfam" id="PF00975">
    <property type="entry name" value="Thioesterase"/>
    <property type="match status" value="1"/>
</dbReference>
<evidence type="ECO:0000256" key="3">
    <source>
        <dbReference type="ARBA" id="ARBA00022801"/>
    </source>
</evidence>
<dbReference type="InterPro" id="IPR020802">
    <property type="entry name" value="TesA-like"/>
</dbReference>
<comment type="caution">
    <text evidence="7">The sequence shown here is derived from an EMBL/GenBank/DDBJ whole genome shotgun (WGS) entry which is preliminary data.</text>
</comment>
<evidence type="ECO:0000313" key="8">
    <source>
        <dbReference type="Proteomes" id="UP000586827"/>
    </source>
</evidence>
<reference evidence="7 8" key="1">
    <citation type="submission" date="2020-05" db="EMBL/GenBank/DDBJ databases">
        <title>MicrobeNet Type strains.</title>
        <authorList>
            <person name="Nicholson A.C."/>
        </authorList>
    </citation>
    <scope>NUCLEOTIDE SEQUENCE [LARGE SCALE GENOMIC DNA]</scope>
    <source>
        <strain evidence="7 8">JCM 3224</strain>
    </source>
</reference>
<dbReference type="PANTHER" id="PTHR11487">
    <property type="entry name" value="THIOESTERASE"/>
    <property type="match status" value="1"/>
</dbReference>
<feature type="domain" description="Thioesterase TesA-like" evidence="6">
    <location>
        <begin position="25"/>
        <end position="252"/>
    </location>
</feature>
<proteinExistence type="inferred from homology"/>